<evidence type="ECO:0000256" key="3">
    <source>
        <dbReference type="SAM" id="Phobius"/>
    </source>
</evidence>
<dbReference type="Proteomes" id="UP000800041">
    <property type="component" value="Unassembled WGS sequence"/>
</dbReference>
<feature type="region of interest" description="Disordered" evidence="2">
    <location>
        <begin position="142"/>
        <end position="167"/>
    </location>
</feature>
<feature type="transmembrane region" description="Helical" evidence="3">
    <location>
        <begin position="526"/>
        <end position="549"/>
    </location>
</feature>
<keyword evidence="3" id="KW-0472">Membrane</keyword>
<keyword evidence="5" id="KW-1185">Reference proteome</keyword>
<feature type="transmembrane region" description="Helical" evidence="3">
    <location>
        <begin position="293"/>
        <end position="313"/>
    </location>
</feature>
<dbReference type="OrthoDB" id="191995at2759"/>
<dbReference type="EMBL" id="ML977187">
    <property type="protein sequence ID" value="KAF1982184.1"/>
    <property type="molecule type" value="Genomic_DNA"/>
</dbReference>
<name>A0A6G1GMY5_9PEZI</name>
<organism evidence="4 5">
    <name type="scientific">Aulographum hederae CBS 113979</name>
    <dbReference type="NCBI Taxonomy" id="1176131"/>
    <lineage>
        <taxon>Eukaryota</taxon>
        <taxon>Fungi</taxon>
        <taxon>Dikarya</taxon>
        <taxon>Ascomycota</taxon>
        <taxon>Pezizomycotina</taxon>
        <taxon>Dothideomycetes</taxon>
        <taxon>Pleosporomycetidae</taxon>
        <taxon>Aulographales</taxon>
        <taxon>Aulographaceae</taxon>
    </lineage>
</organism>
<dbReference type="PANTHER" id="PTHR36840">
    <property type="entry name" value="BLL5714 PROTEIN"/>
    <property type="match status" value="1"/>
</dbReference>
<evidence type="ECO:0000256" key="1">
    <source>
        <dbReference type="SAM" id="Coils"/>
    </source>
</evidence>
<feature type="transmembrane region" description="Helical" evidence="3">
    <location>
        <begin position="320"/>
        <end position="341"/>
    </location>
</feature>
<accession>A0A6G1GMY5</accession>
<reference evidence="4" key="1">
    <citation type="journal article" date="2020" name="Stud. Mycol.">
        <title>101 Dothideomycetes genomes: a test case for predicting lifestyles and emergence of pathogens.</title>
        <authorList>
            <person name="Haridas S."/>
            <person name="Albert R."/>
            <person name="Binder M."/>
            <person name="Bloem J."/>
            <person name="Labutti K."/>
            <person name="Salamov A."/>
            <person name="Andreopoulos B."/>
            <person name="Baker S."/>
            <person name="Barry K."/>
            <person name="Bills G."/>
            <person name="Bluhm B."/>
            <person name="Cannon C."/>
            <person name="Castanera R."/>
            <person name="Culley D."/>
            <person name="Daum C."/>
            <person name="Ezra D."/>
            <person name="Gonzalez J."/>
            <person name="Henrissat B."/>
            <person name="Kuo A."/>
            <person name="Liang C."/>
            <person name="Lipzen A."/>
            <person name="Lutzoni F."/>
            <person name="Magnuson J."/>
            <person name="Mondo S."/>
            <person name="Nolan M."/>
            <person name="Ohm R."/>
            <person name="Pangilinan J."/>
            <person name="Park H.-J."/>
            <person name="Ramirez L."/>
            <person name="Alfaro M."/>
            <person name="Sun H."/>
            <person name="Tritt A."/>
            <person name="Yoshinaga Y."/>
            <person name="Zwiers L.-H."/>
            <person name="Turgeon B."/>
            <person name="Goodwin S."/>
            <person name="Spatafora J."/>
            <person name="Crous P."/>
            <person name="Grigoriev I."/>
        </authorList>
    </citation>
    <scope>NUCLEOTIDE SEQUENCE</scope>
    <source>
        <strain evidence="4">CBS 113979</strain>
    </source>
</reference>
<feature type="transmembrane region" description="Helical" evidence="3">
    <location>
        <begin position="561"/>
        <end position="578"/>
    </location>
</feature>
<dbReference type="AlphaFoldDB" id="A0A6G1GMY5"/>
<dbReference type="Pfam" id="PF06772">
    <property type="entry name" value="LtrA"/>
    <property type="match status" value="1"/>
</dbReference>
<dbReference type="InterPro" id="IPR010640">
    <property type="entry name" value="Low_temperature_requirement_A"/>
</dbReference>
<feature type="transmembrane region" description="Helical" evidence="3">
    <location>
        <begin position="353"/>
        <end position="371"/>
    </location>
</feature>
<protein>
    <submittedName>
        <fullName evidence="4">Uncharacterized protein</fullName>
    </submittedName>
</protein>
<feature type="region of interest" description="Disordered" evidence="2">
    <location>
        <begin position="1"/>
        <end position="23"/>
    </location>
</feature>
<feature type="transmembrane region" description="Helical" evidence="3">
    <location>
        <begin position="428"/>
        <end position="451"/>
    </location>
</feature>
<keyword evidence="1" id="KW-0175">Coiled coil</keyword>
<gene>
    <name evidence="4" type="ORF">K402DRAFT_363361</name>
</gene>
<dbReference type="PANTHER" id="PTHR36840:SF1">
    <property type="entry name" value="BLL5714 PROTEIN"/>
    <property type="match status" value="1"/>
</dbReference>
<feature type="coiled-coil region" evidence="1">
    <location>
        <begin position="68"/>
        <end position="130"/>
    </location>
</feature>
<feature type="transmembrane region" description="Helical" evidence="3">
    <location>
        <begin position="472"/>
        <end position="497"/>
    </location>
</feature>
<evidence type="ECO:0000313" key="4">
    <source>
        <dbReference type="EMBL" id="KAF1982184.1"/>
    </source>
</evidence>
<feature type="transmembrane region" description="Helical" evidence="3">
    <location>
        <begin position="584"/>
        <end position="604"/>
    </location>
</feature>
<evidence type="ECO:0000313" key="5">
    <source>
        <dbReference type="Proteomes" id="UP000800041"/>
    </source>
</evidence>
<sequence>MDTPKGGATGTTTTGSATPVHHHLHVPGRRLRHFLRPDGRKVHVTTPEEVEDMRRRLSTIETEFEVVIHGTEQHINALRETHEHHEREKATLREKHGDILDEFERVIRELDALSSEIQNVSEHAVELSSNFSKYGFSSHLRTRETPTGSSANSMHGDAPEDSDSTLNDWNARRKQGGYMRFFKRPIVRQYFHKGLLWRASEALEMASYELFVDLFYVGIIAVAGDQAAEEHTGEALLRFVIVFTLGWKFWSDVSVYVSWFDADDIIRRLSVLFGLVCLLGMTTNMAASFEDTWTPLIAFYIAGRWFGSAYYLWLSYLIPMIRGTMIATAIVNFVPGLLWIGSCYVENYARQGLVWPALFLDICGSVILVFLQRGTALVSPRLKEWASKTFEFYPALNIEHKIERTGAFVTLVFGSSILSLLYQSKAEFGINAFFGKAALSLIQAFTFNWLYFEIDSFNLHTHAIRRHYASSFIWLMCHLPFVMAFTLAGSSLAHLVLAHDCEDADYHTLREPYEERSEEHVPQGLRWYYCCGLAIALMMMNLISWTHVYKTVPSQRLKKEYRLIFRFAVSIVILLLPLKHDLNSLHLVATTTCLIVLALMVELVGASCVKAGFWYQCNAKCSYSAKCNLLRKDLEQTLKKGGVIHVEDLAGKKGTEKGGYEFGA</sequence>
<keyword evidence="3" id="KW-0812">Transmembrane</keyword>
<keyword evidence="3" id="KW-1133">Transmembrane helix</keyword>
<feature type="transmembrane region" description="Helical" evidence="3">
    <location>
        <begin position="269"/>
        <end position="287"/>
    </location>
</feature>
<evidence type="ECO:0000256" key="2">
    <source>
        <dbReference type="SAM" id="MobiDB-lite"/>
    </source>
</evidence>
<proteinExistence type="predicted"/>